<evidence type="ECO:0000313" key="9">
    <source>
        <dbReference type="EMBL" id="PWJ60172.1"/>
    </source>
</evidence>
<protein>
    <recommendedName>
        <fullName evidence="8">Protein translocase subunit SecE</fullName>
    </recommendedName>
</protein>
<evidence type="ECO:0000256" key="6">
    <source>
        <dbReference type="ARBA" id="ARBA00023010"/>
    </source>
</evidence>
<comment type="similarity">
    <text evidence="8">Belongs to the SecE/SEC61-gamma family.</text>
</comment>
<evidence type="ECO:0000256" key="5">
    <source>
        <dbReference type="ARBA" id="ARBA00022989"/>
    </source>
</evidence>
<dbReference type="InterPro" id="IPR001901">
    <property type="entry name" value="Translocase_SecE/Sec61-g"/>
</dbReference>
<dbReference type="GO" id="GO:0008320">
    <property type="term" value="F:protein transmembrane transporter activity"/>
    <property type="evidence" value="ECO:0007669"/>
    <property type="project" value="UniProtKB-UniRule"/>
</dbReference>
<keyword evidence="6 8" id="KW-0811">Translocation</keyword>
<sequence>MEKFTSFLKASWEEITQHVTWPGFSELQSNTTLVLVGSLIFALVVGVMDLVFENALKLFYQSF</sequence>
<dbReference type="NCBIfam" id="TIGR00964">
    <property type="entry name" value="secE_bact"/>
    <property type="match status" value="1"/>
</dbReference>
<accession>A0A316ARF5</accession>
<keyword evidence="4 8" id="KW-0653">Protein transport</keyword>
<dbReference type="InterPro" id="IPR038379">
    <property type="entry name" value="SecE_sf"/>
</dbReference>
<gene>
    <name evidence="8" type="primary">secE</name>
    <name evidence="9" type="ORF">CLV98_101353</name>
</gene>
<evidence type="ECO:0000256" key="2">
    <source>
        <dbReference type="ARBA" id="ARBA00022448"/>
    </source>
</evidence>
<dbReference type="GO" id="GO:0065002">
    <property type="term" value="P:intracellular protein transmembrane transport"/>
    <property type="evidence" value="ECO:0007669"/>
    <property type="project" value="UniProtKB-UniRule"/>
</dbReference>
<dbReference type="Pfam" id="PF00584">
    <property type="entry name" value="SecE"/>
    <property type="match status" value="1"/>
</dbReference>
<evidence type="ECO:0000256" key="8">
    <source>
        <dbReference type="HAMAP-Rule" id="MF_00422"/>
    </source>
</evidence>
<keyword evidence="8" id="KW-1003">Cell membrane</keyword>
<comment type="subcellular location">
    <subcellularLocation>
        <location evidence="8">Cell membrane</location>
        <topology evidence="8">Single-pass membrane protein</topology>
    </subcellularLocation>
    <subcellularLocation>
        <location evidence="1">Membrane</location>
    </subcellularLocation>
</comment>
<feature type="transmembrane region" description="Helical" evidence="8">
    <location>
        <begin position="32"/>
        <end position="52"/>
    </location>
</feature>
<dbReference type="HAMAP" id="MF_00422">
    <property type="entry name" value="SecE"/>
    <property type="match status" value="1"/>
</dbReference>
<comment type="function">
    <text evidence="8">Essential subunit of the Sec protein translocation channel SecYEG. Clamps together the 2 halves of SecY. May contact the channel plug during translocation.</text>
</comment>
<reference evidence="9 10" key="1">
    <citation type="submission" date="2018-03" db="EMBL/GenBank/DDBJ databases">
        <title>Genomic Encyclopedia of Archaeal and Bacterial Type Strains, Phase II (KMG-II): from individual species to whole genera.</title>
        <authorList>
            <person name="Goeker M."/>
        </authorList>
    </citation>
    <scope>NUCLEOTIDE SEQUENCE [LARGE SCALE GENOMIC DNA]</scope>
    <source>
        <strain evidence="9 10">DSM 100346</strain>
    </source>
</reference>
<keyword evidence="7 8" id="KW-0472">Membrane</keyword>
<evidence type="ECO:0000256" key="7">
    <source>
        <dbReference type="ARBA" id="ARBA00023136"/>
    </source>
</evidence>
<keyword evidence="10" id="KW-1185">Reference proteome</keyword>
<proteinExistence type="inferred from homology"/>
<name>A0A316ARF5_9BACT</name>
<evidence type="ECO:0000256" key="4">
    <source>
        <dbReference type="ARBA" id="ARBA00022927"/>
    </source>
</evidence>
<keyword evidence="2 8" id="KW-0813">Transport</keyword>
<evidence type="ECO:0000313" key="10">
    <source>
        <dbReference type="Proteomes" id="UP000245880"/>
    </source>
</evidence>
<keyword evidence="5 8" id="KW-1133">Transmembrane helix</keyword>
<dbReference type="AlphaFoldDB" id="A0A316ARF5"/>
<dbReference type="Proteomes" id="UP000245880">
    <property type="component" value="Unassembled WGS sequence"/>
</dbReference>
<evidence type="ECO:0000256" key="3">
    <source>
        <dbReference type="ARBA" id="ARBA00022692"/>
    </source>
</evidence>
<keyword evidence="3 8" id="KW-0812">Transmembrane</keyword>
<dbReference type="GO" id="GO:0005886">
    <property type="term" value="C:plasma membrane"/>
    <property type="evidence" value="ECO:0007669"/>
    <property type="project" value="UniProtKB-SubCell"/>
</dbReference>
<evidence type="ECO:0000256" key="1">
    <source>
        <dbReference type="ARBA" id="ARBA00004370"/>
    </source>
</evidence>
<comment type="caution">
    <text evidence="9">The sequence shown here is derived from an EMBL/GenBank/DDBJ whole genome shotgun (WGS) entry which is preliminary data.</text>
</comment>
<dbReference type="InterPro" id="IPR005807">
    <property type="entry name" value="SecE_bac"/>
</dbReference>
<dbReference type="OrthoDB" id="9810735at2"/>
<organism evidence="9 10">
    <name type="scientific">Dyadobacter jejuensis</name>
    <dbReference type="NCBI Taxonomy" id="1082580"/>
    <lineage>
        <taxon>Bacteria</taxon>
        <taxon>Pseudomonadati</taxon>
        <taxon>Bacteroidota</taxon>
        <taxon>Cytophagia</taxon>
        <taxon>Cytophagales</taxon>
        <taxon>Spirosomataceae</taxon>
        <taxon>Dyadobacter</taxon>
    </lineage>
</organism>
<dbReference type="GO" id="GO:0009306">
    <property type="term" value="P:protein secretion"/>
    <property type="evidence" value="ECO:0007669"/>
    <property type="project" value="UniProtKB-UniRule"/>
</dbReference>
<dbReference type="GO" id="GO:0006605">
    <property type="term" value="P:protein targeting"/>
    <property type="evidence" value="ECO:0007669"/>
    <property type="project" value="UniProtKB-UniRule"/>
</dbReference>
<dbReference type="Gene3D" id="1.20.5.1030">
    <property type="entry name" value="Preprotein translocase secy subunit"/>
    <property type="match status" value="1"/>
</dbReference>
<dbReference type="GO" id="GO:0043952">
    <property type="term" value="P:protein transport by the Sec complex"/>
    <property type="evidence" value="ECO:0007669"/>
    <property type="project" value="UniProtKB-UniRule"/>
</dbReference>
<dbReference type="EMBL" id="QGDT01000001">
    <property type="protein sequence ID" value="PWJ60172.1"/>
    <property type="molecule type" value="Genomic_DNA"/>
</dbReference>
<dbReference type="RefSeq" id="WP_109672277.1">
    <property type="nucleotide sequence ID" value="NZ_QGDT01000001.1"/>
</dbReference>
<comment type="subunit">
    <text evidence="8">Component of the Sec protein translocase complex. Heterotrimer consisting of SecY, SecE and SecG subunits. The heterotrimers can form oligomers, although 1 heterotrimer is thought to be able to translocate proteins. Interacts with the ribosome. Interacts with SecDF, and other proteins may be involved. Interacts with SecA.</text>
</comment>